<dbReference type="InterPro" id="IPR003607">
    <property type="entry name" value="HD/PDEase_dom"/>
</dbReference>
<dbReference type="PANTHER" id="PTHR33594">
    <property type="entry name" value="SUPERFAMILY HYDROLASE, PUTATIVE (AFU_ORTHOLOGUE AFUA_1G03035)-RELATED"/>
    <property type="match status" value="1"/>
</dbReference>
<proteinExistence type="predicted"/>
<dbReference type="Pfam" id="PF01966">
    <property type="entry name" value="HD"/>
    <property type="match status" value="1"/>
</dbReference>
<evidence type="ECO:0000313" key="2">
    <source>
        <dbReference type="EMBL" id="KAJ3840821.1"/>
    </source>
</evidence>
<dbReference type="CDD" id="cd00077">
    <property type="entry name" value="HDc"/>
    <property type="match status" value="1"/>
</dbReference>
<accession>A0AA38PDP7</accession>
<dbReference type="InterPro" id="IPR006674">
    <property type="entry name" value="HD_domain"/>
</dbReference>
<feature type="domain" description="HD/PDEase" evidence="1">
    <location>
        <begin position="26"/>
        <end position="160"/>
    </location>
</feature>
<dbReference type="EMBL" id="MU806062">
    <property type="protein sequence ID" value="KAJ3840821.1"/>
    <property type="molecule type" value="Genomic_DNA"/>
</dbReference>
<dbReference type="AlphaFoldDB" id="A0AA38PDP7"/>
<protein>
    <recommendedName>
        <fullName evidence="1">HD/PDEase domain-containing protein</fullName>
    </recommendedName>
</protein>
<comment type="caution">
    <text evidence="2">The sequence shown here is derived from an EMBL/GenBank/DDBJ whole genome shotgun (WGS) entry which is preliminary data.</text>
</comment>
<dbReference type="SUPFAM" id="SSF109604">
    <property type="entry name" value="HD-domain/PDEase-like"/>
    <property type="match status" value="1"/>
</dbReference>
<evidence type="ECO:0000259" key="1">
    <source>
        <dbReference type="SMART" id="SM00471"/>
    </source>
</evidence>
<dbReference type="Proteomes" id="UP001163846">
    <property type="component" value="Unassembled WGS sequence"/>
</dbReference>
<dbReference type="SMART" id="SM00471">
    <property type="entry name" value="HDc"/>
    <property type="match status" value="1"/>
</dbReference>
<keyword evidence="3" id="KW-1185">Reference proteome</keyword>
<sequence>MYPSVDEKVYIDAAEHFMVERMACYDPSHDAYHVRRVTKTALAIANALPVIPDLLTVELAALLHDALDRKYVSPKEAADPYAFLLPLFQSAARDSQVNIVDDGRARQVALIIDAVSWSTEQKLRTTGKWSKWHDECLELHCVQDADRLDAIGAFGSILRCAAFSGSRNLPLHVPQDDPAAGSSALQHFYDKLLHIRDQLKTQPGKQLADKRHQLLIHFMESVEEEYAATCFPRTRETLPHSHLP</sequence>
<organism evidence="2 3">
    <name type="scientific">Lentinula raphanica</name>
    <dbReference type="NCBI Taxonomy" id="153919"/>
    <lineage>
        <taxon>Eukaryota</taxon>
        <taxon>Fungi</taxon>
        <taxon>Dikarya</taxon>
        <taxon>Basidiomycota</taxon>
        <taxon>Agaricomycotina</taxon>
        <taxon>Agaricomycetes</taxon>
        <taxon>Agaricomycetidae</taxon>
        <taxon>Agaricales</taxon>
        <taxon>Marasmiineae</taxon>
        <taxon>Omphalotaceae</taxon>
        <taxon>Lentinula</taxon>
    </lineage>
</organism>
<dbReference type="Gene3D" id="1.10.3210.50">
    <property type="match status" value="1"/>
</dbReference>
<dbReference type="PANTHER" id="PTHR33594:SF1">
    <property type="entry name" value="HD_PDEASE DOMAIN-CONTAINING PROTEIN"/>
    <property type="match status" value="1"/>
</dbReference>
<evidence type="ECO:0000313" key="3">
    <source>
        <dbReference type="Proteomes" id="UP001163846"/>
    </source>
</evidence>
<gene>
    <name evidence="2" type="ORF">F5878DRAFT_579391</name>
</gene>
<name>A0AA38PDP7_9AGAR</name>
<reference evidence="2" key="1">
    <citation type="submission" date="2022-08" db="EMBL/GenBank/DDBJ databases">
        <authorList>
            <consortium name="DOE Joint Genome Institute"/>
            <person name="Min B."/>
            <person name="Riley R."/>
            <person name="Sierra-Patev S."/>
            <person name="Naranjo-Ortiz M."/>
            <person name="Looney B."/>
            <person name="Konkel Z."/>
            <person name="Slot J.C."/>
            <person name="Sakamoto Y."/>
            <person name="Steenwyk J.L."/>
            <person name="Rokas A."/>
            <person name="Carro J."/>
            <person name="Camarero S."/>
            <person name="Ferreira P."/>
            <person name="Molpeceres G."/>
            <person name="Ruiz-Duenas F.J."/>
            <person name="Serrano A."/>
            <person name="Henrissat B."/>
            <person name="Drula E."/>
            <person name="Hughes K.W."/>
            <person name="Mata J.L."/>
            <person name="Ishikawa N.K."/>
            <person name="Vargas-Isla R."/>
            <person name="Ushijima S."/>
            <person name="Smith C.A."/>
            <person name="Ahrendt S."/>
            <person name="Andreopoulos W."/>
            <person name="He G."/>
            <person name="Labutti K."/>
            <person name="Lipzen A."/>
            <person name="Ng V."/>
            <person name="Sandor L."/>
            <person name="Barry K."/>
            <person name="Martinez A.T."/>
            <person name="Xiao Y."/>
            <person name="Gibbons J.G."/>
            <person name="Terashima K."/>
            <person name="Hibbett D.S."/>
            <person name="Grigoriev I.V."/>
        </authorList>
    </citation>
    <scope>NUCLEOTIDE SEQUENCE</scope>
    <source>
        <strain evidence="2">TFB9207</strain>
    </source>
</reference>